<evidence type="ECO:0000256" key="3">
    <source>
        <dbReference type="ARBA" id="ARBA00022588"/>
    </source>
</evidence>
<dbReference type="GO" id="GO:0008270">
    <property type="term" value="F:zinc ion binding"/>
    <property type="evidence" value="ECO:0007669"/>
    <property type="project" value="InterPro"/>
</dbReference>
<keyword evidence="6 8" id="KW-1015">Disulfide bond</keyword>
<organism evidence="12">
    <name type="scientific">Calpodes ethlius</name>
    <name type="common">Brazilian skipper</name>
    <name type="synonym">Larger canna leafroller</name>
    <dbReference type="NCBI Taxonomy" id="73634"/>
    <lineage>
        <taxon>Eukaryota</taxon>
        <taxon>Metazoa</taxon>
        <taxon>Ecdysozoa</taxon>
        <taxon>Arthropoda</taxon>
        <taxon>Hexapoda</taxon>
        <taxon>Insecta</taxon>
        <taxon>Pterygota</taxon>
        <taxon>Neoptera</taxon>
        <taxon>Endopterygota</taxon>
        <taxon>Lepidoptera</taxon>
        <taxon>Glossata</taxon>
        <taxon>Ditrysia</taxon>
        <taxon>Hesperioidea</taxon>
        <taxon>Hesperiidae</taxon>
        <taxon>Hesperiinae</taxon>
        <taxon>Hesperiini</taxon>
        <taxon>Calpodes</taxon>
    </lineage>
</organism>
<sequence length="195" mass="21986">MWLLYSAVVLLSLQNLVIAECPGVVTRDVWDALSPLHTKYVTRPVNIVIIMHTVSTQCTTDEACEIRMQSLQNYHMEDVGNWDIGSSFYVGSNKKIYEGVGWLRSGSHTYGYNDKSIGINFIGNYNKDVPTDDQLNAVRDLLKCGVEQGHLTQDFHVVGQRQLMATEGPGRKLYAAIRKWPEWLEDTSSIKSTTT</sequence>
<dbReference type="EMBL" id="AF035445">
    <property type="protein sequence ID" value="AAD02029.1"/>
    <property type="molecule type" value="mRNA"/>
</dbReference>
<reference evidence="12" key="1">
    <citation type="journal article" date="1998" name="Insect Biochem. Mol. Biol.">
        <title>A cuticular protein from the moulting stages of an insect.</title>
        <authorList>
            <person name="Marcu O."/>
            <person name="Locke M."/>
        </authorList>
    </citation>
    <scope>NUCLEOTIDE SEQUENCE</scope>
    <source>
        <tissue evidence="12">Epidermis</tissue>
    </source>
</reference>
<feature type="domain" description="N-acetylmuramoyl-L-alanine amidase" evidence="10">
    <location>
        <begin position="34"/>
        <end position="170"/>
    </location>
</feature>
<dbReference type="PANTHER" id="PTHR11022:SF74">
    <property type="entry name" value="PEPTIDOGLYCAN-RECOGNITION PROTEIN SA"/>
    <property type="match status" value="1"/>
</dbReference>
<dbReference type="InterPro" id="IPR036505">
    <property type="entry name" value="Amidase/PGRP_sf"/>
</dbReference>
<dbReference type="SUPFAM" id="SSF55846">
    <property type="entry name" value="N-acetylmuramoyl-L-alanine amidase-like"/>
    <property type="match status" value="1"/>
</dbReference>
<keyword evidence="4 9" id="KW-0732">Signal</keyword>
<feature type="signal peptide" evidence="9">
    <location>
        <begin position="1"/>
        <end position="19"/>
    </location>
</feature>
<comment type="similarity">
    <text evidence="1 7">Belongs to the N-acetylmuramoyl-L-alanine amidase 2 family.</text>
</comment>
<dbReference type="SMART" id="SM00701">
    <property type="entry name" value="PGRP"/>
    <property type="match status" value="1"/>
</dbReference>
<comment type="subunit">
    <text evidence="2">Monomer.</text>
</comment>
<evidence type="ECO:0000256" key="5">
    <source>
        <dbReference type="ARBA" id="ARBA00022859"/>
    </source>
</evidence>
<keyword evidence="5 7" id="KW-0391">Immunity</keyword>
<dbReference type="InterPro" id="IPR006619">
    <property type="entry name" value="PGRP_domain_met/bac"/>
</dbReference>
<dbReference type="Gene3D" id="3.40.80.10">
    <property type="entry name" value="Peptidoglycan recognition protein-like"/>
    <property type="match status" value="1"/>
</dbReference>
<feature type="chain" id="PRO_5004161151" description="Peptidoglycan-recognition protein" evidence="9">
    <location>
        <begin position="20"/>
        <end position="195"/>
    </location>
</feature>
<dbReference type="GO" id="GO:0008745">
    <property type="term" value="F:N-acetylmuramoyl-L-alanine amidase activity"/>
    <property type="evidence" value="ECO:0007669"/>
    <property type="project" value="InterPro"/>
</dbReference>
<name>O97369_CALET</name>
<evidence type="ECO:0000256" key="8">
    <source>
        <dbReference type="PIRSR" id="PIRSR037945-1"/>
    </source>
</evidence>
<evidence type="ECO:0000256" key="6">
    <source>
        <dbReference type="ARBA" id="ARBA00023157"/>
    </source>
</evidence>
<dbReference type="FunFam" id="3.40.80.10:FF:000001">
    <property type="entry name" value="Peptidoglycan recognition protein 1"/>
    <property type="match status" value="1"/>
</dbReference>
<dbReference type="Pfam" id="PF01510">
    <property type="entry name" value="Amidase_2"/>
    <property type="match status" value="1"/>
</dbReference>
<feature type="domain" description="Peptidoglycan recognition protein family" evidence="11">
    <location>
        <begin position="22"/>
        <end position="164"/>
    </location>
</feature>
<evidence type="ECO:0000256" key="7">
    <source>
        <dbReference type="PIRNR" id="PIRNR037945"/>
    </source>
</evidence>
<evidence type="ECO:0000256" key="9">
    <source>
        <dbReference type="SAM" id="SignalP"/>
    </source>
</evidence>
<dbReference type="GO" id="GO:0009253">
    <property type="term" value="P:peptidoglycan catabolic process"/>
    <property type="evidence" value="ECO:0007669"/>
    <property type="project" value="InterPro"/>
</dbReference>
<dbReference type="InterPro" id="IPR017331">
    <property type="entry name" value="Peptidoglycan_recognition"/>
</dbReference>
<proteinExistence type="evidence at transcript level"/>
<dbReference type="AlphaFoldDB" id="O97369"/>
<dbReference type="SMART" id="SM00644">
    <property type="entry name" value="Ami_2"/>
    <property type="match status" value="1"/>
</dbReference>
<evidence type="ECO:0000313" key="12">
    <source>
        <dbReference type="EMBL" id="AAD02029.1"/>
    </source>
</evidence>
<dbReference type="GO" id="GO:0042834">
    <property type="term" value="F:peptidoglycan binding"/>
    <property type="evidence" value="ECO:0007669"/>
    <property type="project" value="InterPro"/>
</dbReference>
<feature type="disulfide bond" evidence="8">
    <location>
        <begin position="58"/>
        <end position="64"/>
    </location>
</feature>
<dbReference type="GO" id="GO:0045087">
    <property type="term" value="P:innate immune response"/>
    <property type="evidence" value="ECO:0007669"/>
    <property type="project" value="UniProtKB-KW"/>
</dbReference>
<dbReference type="InterPro" id="IPR002502">
    <property type="entry name" value="Amidase_domain"/>
</dbReference>
<evidence type="ECO:0000256" key="2">
    <source>
        <dbReference type="ARBA" id="ARBA00011245"/>
    </source>
</evidence>
<dbReference type="PANTHER" id="PTHR11022">
    <property type="entry name" value="PEPTIDOGLYCAN RECOGNITION PROTEIN"/>
    <property type="match status" value="1"/>
</dbReference>
<evidence type="ECO:0000256" key="4">
    <source>
        <dbReference type="ARBA" id="ARBA00022729"/>
    </source>
</evidence>
<protein>
    <recommendedName>
        <fullName evidence="7">Peptidoglycan-recognition protein</fullName>
    </recommendedName>
</protein>
<feature type="disulfide bond" evidence="8">
    <location>
        <begin position="21"/>
        <end position="144"/>
    </location>
</feature>
<evidence type="ECO:0000259" key="10">
    <source>
        <dbReference type="SMART" id="SM00644"/>
    </source>
</evidence>
<keyword evidence="3 7" id="KW-0399">Innate immunity</keyword>
<evidence type="ECO:0000256" key="1">
    <source>
        <dbReference type="ARBA" id="ARBA00007553"/>
    </source>
</evidence>
<evidence type="ECO:0000259" key="11">
    <source>
        <dbReference type="SMART" id="SM00701"/>
    </source>
</evidence>
<accession>O97369</accession>
<dbReference type="CDD" id="cd06583">
    <property type="entry name" value="PGRP"/>
    <property type="match status" value="1"/>
</dbReference>
<dbReference type="InterPro" id="IPR015510">
    <property type="entry name" value="PGRP"/>
</dbReference>
<dbReference type="PIRSF" id="PIRSF037945">
    <property type="entry name" value="PGRPs"/>
    <property type="match status" value="1"/>
</dbReference>